<name>A0A5C6NGG5_9TELE</name>
<dbReference type="Proteomes" id="UP000324091">
    <property type="component" value="Chromosome 22"/>
</dbReference>
<organism evidence="1 2">
    <name type="scientific">Takifugu flavidus</name>
    <name type="common">sansaifugu</name>
    <dbReference type="NCBI Taxonomy" id="433684"/>
    <lineage>
        <taxon>Eukaryota</taxon>
        <taxon>Metazoa</taxon>
        <taxon>Chordata</taxon>
        <taxon>Craniata</taxon>
        <taxon>Vertebrata</taxon>
        <taxon>Euteleostomi</taxon>
        <taxon>Actinopterygii</taxon>
        <taxon>Neopterygii</taxon>
        <taxon>Teleostei</taxon>
        <taxon>Neoteleostei</taxon>
        <taxon>Acanthomorphata</taxon>
        <taxon>Eupercaria</taxon>
        <taxon>Tetraodontiformes</taxon>
        <taxon>Tetradontoidea</taxon>
        <taxon>Tetraodontidae</taxon>
        <taxon>Takifugu</taxon>
    </lineage>
</organism>
<gene>
    <name evidence="1" type="ORF">D4764_22G0007470</name>
</gene>
<evidence type="ECO:0000313" key="2">
    <source>
        <dbReference type="Proteomes" id="UP000324091"/>
    </source>
</evidence>
<reference evidence="1 2" key="1">
    <citation type="submission" date="2019-04" db="EMBL/GenBank/DDBJ databases">
        <title>Chromosome genome assembly for Takifugu flavidus.</title>
        <authorList>
            <person name="Xiao S."/>
        </authorList>
    </citation>
    <scope>NUCLEOTIDE SEQUENCE [LARGE SCALE GENOMIC DNA]</scope>
    <source>
        <strain evidence="1">HTHZ2018</strain>
        <tissue evidence="1">Muscle</tissue>
    </source>
</reference>
<proteinExistence type="predicted"/>
<accession>A0A5C6NGG5</accession>
<protein>
    <submittedName>
        <fullName evidence="1">Uncharacterized protein</fullName>
    </submittedName>
</protein>
<comment type="caution">
    <text evidence="1">The sequence shown here is derived from an EMBL/GenBank/DDBJ whole genome shotgun (WGS) entry which is preliminary data.</text>
</comment>
<evidence type="ECO:0000313" key="1">
    <source>
        <dbReference type="EMBL" id="TWW65100.1"/>
    </source>
</evidence>
<sequence length="229" mass="25519">MSTKKTSSRASSTSSSASTTSSRAYSSVIYSFASAPASFFHVLFTTGCNESCLLSIPDNKAVFRRTPVSHLGSRRAGDNRSIPGMDRVDELAEYLVELREQTGLTLNNQQVSTILGLWQSLDKFNKDTIVYAARHQDRLLTGRFRSPKKKAVFTPGDYKKIRQLVLCNGTLMQQTTLQLVVNQTTLMQWYNQWLKGQEVSVLLQVPTPATSLPAAHIPYASKYNWTGKT</sequence>
<dbReference type="AlphaFoldDB" id="A0A5C6NGG5"/>
<dbReference type="EMBL" id="RHFK02000015">
    <property type="protein sequence ID" value="TWW65100.1"/>
    <property type="molecule type" value="Genomic_DNA"/>
</dbReference>
<keyword evidence="2" id="KW-1185">Reference proteome</keyword>